<proteinExistence type="predicted"/>
<feature type="region of interest" description="Disordered" evidence="1">
    <location>
        <begin position="1"/>
        <end position="102"/>
    </location>
</feature>
<sequence length="216" mass="21902">MAGSPPTRSGAAAVWVGRPRPREAGGQVAMAGSPPTRSGAAAVWVGRPRPSRDGRVTAHQKRGPAGIPGSPARLSGPLPTGEAREGDAAAKVPPSAAGANVGCGSLADGQRLREIYWGKPRSAAASGRGWPRAPSSLAPHTAGRGSLAAPASLLWKAALGTQWGQTDARGNRGPSQDVGPRPSRSGAPNRRPLHLTVLAHGPRDPWAGPGRPTENG</sequence>
<evidence type="ECO:0000313" key="3">
    <source>
        <dbReference type="Proteomes" id="UP000316270"/>
    </source>
</evidence>
<dbReference type="AlphaFoldDB" id="A0A517L9H9"/>
<evidence type="ECO:0000313" key="2">
    <source>
        <dbReference type="EMBL" id="QDS72288.1"/>
    </source>
</evidence>
<feature type="region of interest" description="Disordered" evidence="1">
    <location>
        <begin position="120"/>
        <end position="145"/>
    </location>
</feature>
<organism evidence="2 3">
    <name type="scientific">Venturia effusa</name>
    <dbReference type="NCBI Taxonomy" id="50376"/>
    <lineage>
        <taxon>Eukaryota</taxon>
        <taxon>Fungi</taxon>
        <taxon>Dikarya</taxon>
        <taxon>Ascomycota</taxon>
        <taxon>Pezizomycotina</taxon>
        <taxon>Dothideomycetes</taxon>
        <taxon>Pleosporomycetidae</taxon>
        <taxon>Venturiales</taxon>
        <taxon>Venturiaceae</taxon>
        <taxon>Venturia</taxon>
    </lineage>
</organism>
<keyword evidence="3" id="KW-1185">Reference proteome</keyword>
<dbReference type="Proteomes" id="UP000316270">
    <property type="component" value="Chromosome 7"/>
</dbReference>
<feature type="compositionally biased region" description="Low complexity" evidence="1">
    <location>
        <begin position="89"/>
        <end position="99"/>
    </location>
</feature>
<evidence type="ECO:0000256" key="1">
    <source>
        <dbReference type="SAM" id="MobiDB-lite"/>
    </source>
</evidence>
<feature type="region of interest" description="Disordered" evidence="1">
    <location>
        <begin position="163"/>
        <end position="216"/>
    </location>
</feature>
<gene>
    <name evidence="2" type="ORF">FKW77_006678</name>
</gene>
<accession>A0A517L9H9</accession>
<reference evidence="2 3" key="1">
    <citation type="submission" date="2019-07" db="EMBL/GenBank/DDBJ databases">
        <title>Finished genome of Venturia effusa.</title>
        <authorList>
            <person name="Young C.A."/>
            <person name="Cox M.P."/>
            <person name="Ganley A.R.D."/>
            <person name="David W.J."/>
        </authorList>
    </citation>
    <scope>NUCLEOTIDE SEQUENCE [LARGE SCALE GENOMIC DNA]</scope>
    <source>
        <strain evidence="3">albino</strain>
    </source>
</reference>
<name>A0A517L9H9_9PEZI</name>
<protein>
    <submittedName>
        <fullName evidence="2">Uncharacterized protein</fullName>
    </submittedName>
</protein>
<dbReference type="EMBL" id="CP042191">
    <property type="protein sequence ID" value="QDS72288.1"/>
    <property type="molecule type" value="Genomic_DNA"/>
</dbReference>